<dbReference type="InterPro" id="IPR002068">
    <property type="entry name" value="A-crystallin/Hsp20_dom"/>
</dbReference>
<reference evidence="4" key="1">
    <citation type="submission" date="2023-06" db="EMBL/GenBank/DDBJ databases">
        <title>Robiginitalea aurantiacus sp. nov. and Algoriphagus sediminis sp. nov., isolated from coastal sediment.</title>
        <authorList>
            <person name="Zhou Z.Y."/>
            <person name="An J."/>
            <person name="Jia Y.W."/>
            <person name="Du Z.J."/>
        </authorList>
    </citation>
    <scope>NUCLEOTIDE SEQUENCE</scope>
    <source>
        <strain evidence="4">C2-7</strain>
    </source>
</reference>
<dbReference type="InterPro" id="IPR008978">
    <property type="entry name" value="HSP20-like_chaperone"/>
</dbReference>
<evidence type="ECO:0000313" key="5">
    <source>
        <dbReference type="Proteomes" id="UP001171916"/>
    </source>
</evidence>
<comment type="caution">
    <text evidence="4">The sequence shown here is derived from an EMBL/GenBank/DDBJ whole genome shotgun (WGS) entry which is preliminary data.</text>
</comment>
<sequence>MKLVRYNQLNSPKTDTFYNMIDQFFNDSFPNGEGQFNPAVDIAEDEKSYEIELSIPGAKKEDFKVDLTDGSLTISGERRREEKTEGKNFHRIQSQYGKFQKTFQLPDDATSENISASYQDGILKILIPKEEKKIQKSVIEVK</sequence>
<organism evidence="4 5">
    <name type="scientific">Algoriphagus sediminis</name>
    <dbReference type="NCBI Taxonomy" id="3057113"/>
    <lineage>
        <taxon>Bacteria</taxon>
        <taxon>Pseudomonadati</taxon>
        <taxon>Bacteroidota</taxon>
        <taxon>Cytophagia</taxon>
        <taxon>Cytophagales</taxon>
        <taxon>Cyclobacteriaceae</taxon>
        <taxon>Algoriphagus</taxon>
    </lineage>
</organism>
<protein>
    <submittedName>
        <fullName evidence="4">Hsp20/alpha crystallin family protein</fullName>
    </submittedName>
</protein>
<evidence type="ECO:0000259" key="3">
    <source>
        <dbReference type="PROSITE" id="PS01031"/>
    </source>
</evidence>
<evidence type="ECO:0000256" key="1">
    <source>
        <dbReference type="PROSITE-ProRule" id="PRU00285"/>
    </source>
</evidence>
<dbReference type="EMBL" id="JAUEPH010000007">
    <property type="protein sequence ID" value="MDN3205567.1"/>
    <property type="molecule type" value="Genomic_DNA"/>
</dbReference>
<dbReference type="SUPFAM" id="SSF49764">
    <property type="entry name" value="HSP20-like chaperones"/>
    <property type="match status" value="1"/>
</dbReference>
<evidence type="ECO:0000313" key="4">
    <source>
        <dbReference type="EMBL" id="MDN3205567.1"/>
    </source>
</evidence>
<dbReference type="Gene3D" id="2.60.40.790">
    <property type="match status" value="1"/>
</dbReference>
<evidence type="ECO:0000256" key="2">
    <source>
        <dbReference type="RuleBase" id="RU003616"/>
    </source>
</evidence>
<dbReference type="RefSeq" id="WP_290002175.1">
    <property type="nucleotide sequence ID" value="NZ_JAUEPH010000007.1"/>
</dbReference>
<dbReference type="PANTHER" id="PTHR11527">
    <property type="entry name" value="HEAT-SHOCK PROTEIN 20 FAMILY MEMBER"/>
    <property type="match status" value="1"/>
</dbReference>
<feature type="domain" description="SHSP" evidence="3">
    <location>
        <begin position="31"/>
        <end position="142"/>
    </location>
</feature>
<proteinExistence type="inferred from homology"/>
<dbReference type="InterPro" id="IPR031107">
    <property type="entry name" value="Small_HSP"/>
</dbReference>
<dbReference type="Pfam" id="PF00011">
    <property type="entry name" value="HSP20"/>
    <property type="match status" value="1"/>
</dbReference>
<dbReference type="PROSITE" id="PS01031">
    <property type="entry name" value="SHSP"/>
    <property type="match status" value="1"/>
</dbReference>
<keyword evidence="5" id="KW-1185">Reference proteome</keyword>
<dbReference type="CDD" id="cd06464">
    <property type="entry name" value="ACD_sHsps-like"/>
    <property type="match status" value="1"/>
</dbReference>
<accession>A0ABT7YGA9</accession>
<name>A0ABT7YGA9_9BACT</name>
<dbReference type="Proteomes" id="UP001171916">
    <property type="component" value="Unassembled WGS sequence"/>
</dbReference>
<gene>
    <name evidence="4" type="ORF">QVH07_15505</name>
</gene>
<comment type="similarity">
    <text evidence="1 2">Belongs to the small heat shock protein (HSP20) family.</text>
</comment>